<dbReference type="PANTHER" id="PTHR31912">
    <property type="entry name" value="IP13529P"/>
    <property type="match status" value="1"/>
</dbReference>
<dbReference type="AlphaFoldDB" id="A0A1X7UVH1"/>
<feature type="domain" description="C2H2-type" evidence="1">
    <location>
        <begin position="39"/>
        <end position="64"/>
    </location>
</feature>
<dbReference type="InterPro" id="IPR013087">
    <property type="entry name" value="Znf_C2H2_type"/>
</dbReference>
<dbReference type="SMART" id="SM00355">
    <property type="entry name" value="ZnF_C2H2"/>
    <property type="match status" value="2"/>
</dbReference>
<organism evidence="2">
    <name type="scientific">Amphimedon queenslandica</name>
    <name type="common">Sponge</name>
    <dbReference type="NCBI Taxonomy" id="400682"/>
    <lineage>
        <taxon>Eukaryota</taxon>
        <taxon>Metazoa</taxon>
        <taxon>Porifera</taxon>
        <taxon>Demospongiae</taxon>
        <taxon>Heteroscleromorpha</taxon>
        <taxon>Haplosclerida</taxon>
        <taxon>Niphatidae</taxon>
        <taxon>Amphimedon</taxon>
    </lineage>
</organism>
<dbReference type="EnsemblMetazoa" id="Aqu2.1.31666_001">
    <property type="protein sequence ID" value="Aqu2.1.31666_001"/>
    <property type="gene ID" value="Aqu2.1.31666"/>
</dbReference>
<accession>A0A1X7UVH1</accession>
<evidence type="ECO:0000313" key="2">
    <source>
        <dbReference type="EnsemblMetazoa" id="Aqu2.1.31666_001"/>
    </source>
</evidence>
<dbReference type="OrthoDB" id="5982971at2759"/>
<sequence>METLRRCLCWICCKAAYPSLKGVLKHMAATHAFDPCFHVICGIQGCSRSYSNFYSFKKHVYRKHRESLDICPSRSDVADNSVVNSNVAAIEGDSNDFITVDDDEEVPENCDVIITGNGANSSEVSQQSVHLRQIATFLLKLKEVRKVSQTAIDGLVDDEPERRVLGRRTSLKHHISRPYLTFAPIYVYHIPLLKSLKVLLKQPIILKEVMYSHCRTDKLLGDYCDGSDFKNHPLFSQDKRFLQVMLYYDDLEICNPLGTKVKLHKIGIFYYSLGNLSPHLRSQLSSIQLLAIVKTSSINKFGVDAILEPFMNDIKTLEEEGIAIEMNGQEVLLRGTISLVSGDNLSSHLLGGFKSPSGALRLCRHCMSTVHEAQANFVEGSFVLRTRETYQYHCSFLSGALRNHASTTYGVLRNSILNNSNYFHVVDGLVPDIMHDILEGCAPYMMKELVKYLINENIITLDELNDQLSTFPYSPIDARNKPTPIPHTTIRSSDHSMKQKAAQMWCLCRLLPLMIGDRIPKDDLRWINYLRLLSIMDLLFAPKLSQDDIAYLAVLIEDHHSSFSEHYPSCNITPKLHYMLHYPQWISRQAKLQF</sequence>
<dbReference type="InParanoid" id="A0A1X7UVH1"/>
<dbReference type="PANTHER" id="PTHR31912:SF34">
    <property type="entry name" value="NOTOCHORD-RELATED PROTEIN"/>
    <property type="match status" value="1"/>
</dbReference>
<reference evidence="2" key="1">
    <citation type="submission" date="2017-05" db="UniProtKB">
        <authorList>
            <consortium name="EnsemblMetazoa"/>
        </authorList>
    </citation>
    <scope>IDENTIFICATION</scope>
</reference>
<proteinExistence type="predicted"/>
<protein>
    <recommendedName>
        <fullName evidence="1">C2H2-type domain-containing protein</fullName>
    </recommendedName>
</protein>
<evidence type="ECO:0000259" key="1">
    <source>
        <dbReference type="SMART" id="SM00355"/>
    </source>
</evidence>
<feature type="domain" description="C2H2-type" evidence="1">
    <location>
        <begin position="7"/>
        <end position="31"/>
    </location>
</feature>
<name>A0A1X7UVH1_AMPQE</name>